<keyword evidence="2" id="KW-0812">Transmembrane</keyword>
<dbReference type="OrthoDB" id="5365739at2"/>
<keyword evidence="4" id="KW-1185">Reference proteome</keyword>
<evidence type="ECO:0000256" key="2">
    <source>
        <dbReference type="SAM" id="Phobius"/>
    </source>
</evidence>
<evidence type="ECO:0000256" key="1">
    <source>
        <dbReference type="SAM" id="Coils"/>
    </source>
</evidence>
<keyword evidence="2" id="KW-1133">Transmembrane helix</keyword>
<keyword evidence="2" id="KW-0472">Membrane</keyword>
<protein>
    <submittedName>
        <fullName evidence="3">Uncharacterized protein</fullName>
    </submittedName>
</protein>
<proteinExistence type="predicted"/>
<dbReference type="EMBL" id="PDKO01000009">
    <property type="protein sequence ID" value="RXJ62252.1"/>
    <property type="molecule type" value="Genomic_DNA"/>
</dbReference>
<evidence type="ECO:0000313" key="3">
    <source>
        <dbReference type="EMBL" id="RXJ62252.1"/>
    </source>
</evidence>
<evidence type="ECO:0000313" key="4">
    <source>
        <dbReference type="Proteomes" id="UP000290191"/>
    </source>
</evidence>
<feature type="coiled-coil region" evidence="1">
    <location>
        <begin position="26"/>
        <end position="53"/>
    </location>
</feature>
<accession>A0A4Q0XXI6</accession>
<comment type="caution">
    <text evidence="3">The sequence shown here is derived from an EMBL/GenBank/DDBJ whole genome shotgun (WGS) entry which is preliminary data.</text>
</comment>
<keyword evidence="1" id="KW-0175">Coiled coil</keyword>
<reference evidence="3 4" key="1">
    <citation type="submission" date="2017-10" db="EMBL/GenBank/DDBJ databases">
        <title>Genomics of the genus Arcobacter.</title>
        <authorList>
            <person name="Perez-Cataluna A."/>
            <person name="Figueras M.J."/>
        </authorList>
    </citation>
    <scope>NUCLEOTIDE SEQUENCE [LARGE SCALE GENOMIC DNA]</scope>
    <source>
        <strain evidence="3 4">DSM 24636</strain>
    </source>
</reference>
<name>A0A4Q0XXI6_9BACT</name>
<dbReference type="Proteomes" id="UP000290191">
    <property type="component" value="Unassembled WGS sequence"/>
</dbReference>
<gene>
    <name evidence="3" type="ORF">CRV06_10850</name>
</gene>
<organism evidence="3 4">
    <name type="scientific">Halarcobacter anaerophilus</name>
    <dbReference type="NCBI Taxonomy" id="877500"/>
    <lineage>
        <taxon>Bacteria</taxon>
        <taxon>Pseudomonadati</taxon>
        <taxon>Campylobacterota</taxon>
        <taxon>Epsilonproteobacteria</taxon>
        <taxon>Campylobacterales</taxon>
        <taxon>Arcobacteraceae</taxon>
        <taxon>Halarcobacter</taxon>
    </lineage>
</organism>
<feature type="transmembrane region" description="Helical" evidence="2">
    <location>
        <begin position="6"/>
        <end position="24"/>
    </location>
</feature>
<sequence>MESWHISSAVVICGIIAQFAVNKYQNAEFKKQIETLFKKYDEHAEDIVQLQTQRKQYLTIDKADDVYLRRKEFELFEKHIDRRFDTLESTIEKVLTYLEKK</sequence>
<dbReference type="RefSeq" id="WP_129082482.1">
    <property type="nucleotide sequence ID" value="NZ_CP041070.1"/>
</dbReference>
<dbReference type="AlphaFoldDB" id="A0A4Q0XXI6"/>